<keyword evidence="1" id="KW-0175">Coiled coil</keyword>
<sequence length="274" mass="31812">YYSDLFAAFVDGLDIAIPDRYLEIAFEYNVLKFSKPFIESLFINEAIANYNEILSSNSGRGQRHTYYLFKNRTEIILHGLKEWIMDGNTFDINTPLNIAPSLISLVERKLDHHFVKKSLLYDHSWSSSGIYTFLNKNEELLNKIIDTVISSEHDKISDLKRKISRNQTTLSEYSQRLRDVKRKIITQVQSWNQSKIDNDSDVGDVLRSLEEIKLVILMKIKNAHEEIDQLKEQKEEIINSFQNLSKNSKESSSVKKIIEKLSKANGMDQNLCDQ</sequence>
<gene>
    <name evidence="2" type="ORF">LCGC14_3074470</name>
</gene>
<proteinExistence type="predicted"/>
<feature type="non-terminal residue" evidence="2">
    <location>
        <position position="1"/>
    </location>
</feature>
<reference evidence="2" key="1">
    <citation type="journal article" date="2015" name="Nature">
        <title>Complex archaea that bridge the gap between prokaryotes and eukaryotes.</title>
        <authorList>
            <person name="Spang A."/>
            <person name="Saw J.H."/>
            <person name="Jorgensen S.L."/>
            <person name="Zaremba-Niedzwiedzka K."/>
            <person name="Martijn J."/>
            <person name="Lind A.E."/>
            <person name="van Eijk R."/>
            <person name="Schleper C."/>
            <person name="Guy L."/>
            <person name="Ettema T.J."/>
        </authorList>
    </citation>
    <scope>NUCLEOTIDE SEQUENCE</scope>
</reference>
<feature type="coiled-coil region" evidence="1">
    <location>
        <begin position="213"/>
        <end position="247"/>
    </location>
</feature>
<evidence type="ECO:0000313" key="2">
    <source>
        <dbReference type="EMBL" id="KKK55446.1"/>
    </source>
</evidence>
<evidence type="ECO:0000256" key="1">
    <source>
        <dbReference type="SAM" id="Coils"/>
    </source>
</evidence>
<organism evidence="2">
    <name type="scientific">marine sediment metagenome</name>
    <dbReference type="NCBI Taxonomy" id="412755"/>
    <lineage>
        <taxon>unclassified sequences</taxon>
        <taxon>metagenomes</taxon>
        <taxon>ecological metagenomes</taxon>
    </lineage>
</organism>
<name>A0A0F8Z5T5_9ZZZZ</name>
<dbReference type="AlphaFoldDB" id="A0A0F8Z5T5"/>
<comment type="caution">
    <text evidence="2">The sequence shown here is derived from an EMBL/GenBank/DDBJ whole genome shotgun (WGS) entry which is preliminary data.</text>
</comment>
<accession>A0A0F8Z5T5</accession>
<dbReference type="EMBL" id="LAZR01065487">
    <property type="protein sequence ID" value="KKK55446.1"/>
    <property type="molecule type" value="Genomic_DNA"/>
</dbReference>
<protein>
    <submittedName>
        <fullName evidence="2">Uncharacterized protein</fullName>
    </submittedName>
</protein>